<dbReference type="Proteomes" id="UP000314223">
    <property type="component" value="Unassembled WGS sequence"/>
</dbReference>
<sequence length="162" mass="17188">MNRQYSRSTYVALWVGLGLTVLAIVSAQLGRPLIGEHIRSGYPSMPQDEITSGVNFYAASLTIVGVLGVLGWVATIWRAHRGSRRIRWAAVVLALTGTSVAAFALLVRDTSGDTGLPPLIGTIGLLPCAAGLIAVVLMFTRAATSANNDPRPLHRSPRARTA</sequence>
<name>A0A5C4X3W4_9MICO</name>
<reference evidence="2 3" key="1">
    <citation type="submission" date="2019-06" db="EMBL/GenBank/DDBJ databases">
        <authorList>
            <person name="Mardanova A.M."/>
            <person name="Pudova D.S."/>
            <person name="Shagimardanova E.I."/>
            <person name="Gogoleva N.E."/>
            <person name="Lutfullin M.T."/>
            <person name="Hadieva G.F."/>
            <person name="Sharipova M.R."/>
        </authorList>
    </citation>
    <scope>NUCLEOTIDE SEQUENCE [LARGE SCALE GENOMIC DNA]</scope>
    <source>
        <strain evidence="2 3">MG-1</strain>
    </source>
</reference>
<dbReference type="RefSeq" id="WP_139467500.1">
    <property type="nucleotide sequence ID" value="NZ_JBMDYA010000467.1"/>
</dbReference>
<feature type="transmembrane region" description="Helical" evidence="1">
    <location>
        <begin position="12"/>
        <end position="34"/>
    </location>
</feature>
<keyword evidence="1" id="KW-1133">Transmembrane helix</keyword>
<feature type="transmembrane region" description="Helical" evidence="1">
    <location>
        <begin position="54"/>
        <end position="74"/>
    </location>
</feature>
<keyword evidence="1" id="KW-0472">Membrane</keyword>
<keyword evidence="1" id="KW-0812">Transmembrane</keyword>
<feature type="transmembrane region" description="Helical" evidence="1">
    <location>
        <begin position="119"/>
        <end position="139"/>
    </location>
</feature>
<evidence type="ECO:0000313" key="2">
    <source>
        <dbReference type="EMBL" id="TNM56693.1"/>
    </source>
</evidence>
<gene>
    <name evidence="2" type="ORF">FHQ09_03645</name>
</gene>
<protein>
    <submittedName>
        <fullName evidence="2">Uncharacterized protein</fullName>
    </submittedName>
</protein>
<dbReference type="AlphaFoldDB" id="A0A5C4X3W4"/>
<organism evidence="2 3">
    <name type="scientific">Brevibacterium sediminis</name>
    <dbReference type="NCBI Taxonomy" id="1857024"/>
    <lineage>
        <taxon>Bacteria</taxon>
        <taxon>Bacillati</taxon>
        <taxon>Actinomycetota</taxon>
        <taxon>Actinomycetes</taxon>
        <taxon>Micrococcales</taxon>
        <taxon>Brevibacteriaceae</taxon>
        <taxon>Brevibacterium</taxon>
    </lineage>
</organism>
<evidence type="ECO:0000313" key="3">
    <source>
        <dbReference type="Proteomes" id="UP000314223"/>
    </source>
</evidence>
<accession>A0A5C4X3W4</accession>
<dbReference type="EMBL" id="VDMQ01000002">
    <property type="protein sequence ID" value="TNM56693.1"/>
    <property type="molecule type" value="Genomic_DNA"/>
</dbReference>
<evidence type="ECO:0000256" key="1">
    <source>
        <dbReference type="SAM" id="Phobius"/>
    </source>
</evidence>
<comment type="caution">
    <text evidence="2">The sequence shown here is derived from an EMBL/GenBank/DDBJ whole genome shotgun (WGS) entry which is preliminary data.</text>
</comment>
<proteinExistence type="predicted"/>
<feature type="transmembrane region" description="Helical" evidence="1">
    <location>
        <begin position="86"/>
        <end position="107"/>
    </location>
</feature>